<feature type="active site" description="Proton donor" evidence="11">
    <location>
        <position position="204"/>
    </location>
</feature>
<keyword evidence="7 11" id="KW-0460">Magnesium</keyword>
<keyword evidence="9 11" id="KW-0456">Lyase</keyword>
<feature type="binding site" evidence="11">
    <location>
        <position position="368"/>
    </location>
    <ligand>
        <name>(2R)-2-phosphoglycerate</name>
        <dbReference type="ChEBI" id="CHEBI:58289"/>
    </ligand>
</feature>
<dbReference type="PANTHER" id="PTHR11902:SF1">
    <property type="entry name" value="ENOLASE"/>
    <property type="match status" value="1"/>
</dbReference>
<feature type="active site" description="Proton acceptor" evidence="11">
    <location>
        <position position="338"/>
    </location>
</feature>
<keyword evidence="6 11" id="KW-0479">Metal-binding</keyword>
<dbReference type="Pfam" id="PF03952">
    <property type="entry name" value="Enolase_N"/>
    <property type="match status" value="1"/>
</dbReference>
<dbReference type="InterPro" id="IPR036849">
    <property type="entry name" value="Enolase-like_C_sf"/>
</dbReference>
<dbReference type="SUPFAM" id="SSF51604">
    <property type="entry name" value="Enolase C-terminal domain-like"/>
    <property type="match status" value="1"/>
</dbReference>
<dbReference type="EC" id="4.2.1.11" evidence="3 11"/>
<dbReference type="EMBL" id="JAWJBA010000002">
    <property type="protein sequence ID" value="MDV2684204.1"/>
    <property type="molecule type" value="Genomic_DNA"/>
</dbReference>
<dbReference type="Proteomes" id="UP001287282">
    <property type="component" value="Unassembled WGS sequence"/>
</dbReference>
<feature type="binding site" evidence="11">
    <location>
        <position position="162"/>
    </location>
    <ligand>
        <name>(2R)-2-phosphoglycerate</name>
        <dbReference type="ChEBI" id="CHEBI:58289"/>
    </ligand>
</feature>
<feature type="binding site" evidence="11">
    <location>
        <position position="241"/>
    </location>
    <ligand>
        <name>Mg(2+)</name>
        <dbReference type="ChEBI" id="CHEBI:18420"/>
    </ligand>
</feature>
<keyword evidence="8 11" id="KW-0324">Glycolysis</keyword>
<evidence type="ECO:0000256" key="11">
    <source>
        <dbReference type="HAMAP-Rule" id="MF_00318"/>
    </source>
</evidence>
<evidence type="ECO:0000256" key="1">
    <source>
        <dbReference type="ARBA" id="ARBA00005031"/>
    </source>
</evidence>
<comment type="cofactor">
    <cofactor evidence="11">
        <name>Mg(2+)</name>
        <dbReference type="ChEBI" id="CHEBI:18420"/>
    </cofactor>
    <text evidence="11">Binds a second Mg(2+) ion via substrate during catalysis.</text>
</comment>
<comment type="function">
    <text evidence="11">Catalyzes the reversible conversion of 2-phosphoglycerate (2-PG) into phosphoenolpyruvate (PEP). It is essential for the degradation of carbohydrates via glycolysis.</text>
</comment>
<dbReference type="SMART" id="SM01193">
    <property type="entry name" value="Enolase_N"/>
    <property type="match status" value="1"/>
</dbReference>
<dbReference type="GO" id="GO:0004634">
    <property type="term" value="F:phosphopyruvate hydratase activity"/>
    <property type="evidence" value="ECO:0007669"/>
    <property type="project" value="UniProtKB-EC"/>
</dbReference>
<dbReference type="SFLD" id="SFLDG00178">
    <property type="entry name" value="enolase"/>
    <property type="match status" value="1"/>
</dbReference>
<dbReference type="InterPro" id="IPR000941">
    <property type="entry name" value="Enolase"/>
</dbReference>
<dbReference type="HAMAP" id="MF_00318">
    <property type="entry name" value="Enolase"/>
    <property type="match status" value="1"/>
</dbReference>
<evidence type="ECO:0000313" key="15">
    <source>
        <dbReference type="Proteomes" id="UP001287282"/>
    </source>
</evidence>
<organism evidence="14 15">
    <name type="scientific">Alkalihalophilus lindianensis</name>
    <dbReference type="NCBI Taxonomy" id="1630542"/>
    <lineage>
        <taxon>Bacteria</taxon>
        <taxon>Bacillati</taxon>
        <taxon>Bacillota</taxon>
        <taxon>Bacilli</taxon>
        <taxon>Bacillales</taxon>
        <taxon>Bacillaceae</taxon>
        <taxon>Alkalihalophilus</taxon>
    </lineage>
</organism>
<dbReference type="SUPFAM" id="SSF54826">
    <property type="entry name" value="Enolase N-terminal domain-like"/>
    <property type="match status" value="1"/>
</dbReference>
<dbReference type="Gene3D" id="3.30.390.10">
    <property type="entry name" value="Enolase-like, N-terminal domain"/>
    <property type="match status" value="1"/>
</dbReference>
<feature type="domain" description="Enolase N-terminal" evidence="13">
    <location>
        <begin position="4"/>
        <end position="133"/>
    </location>
</feature>
<dbReference type="InterPro" id="IPR020811">
    <property type="entry name" value="Enolase_N"/>
</dbReference>
<keyword evidence="5 11" id="KW-0964">Secreted</keyword>
<feature type="binding site" evidence="11">
    <location>
        <position position="338"/>
    </location>
    <ligand>
        <name>(2R)-2-phosphoglycerate</name>
        <dbReference type="ChEBI" id="CHEBI:58289"/>
    </ligand>
</feature>
<dbReference type="SFLD" id="SFLDS00001">
    <property type="entry name" value="Enolase"/>
    <property type="match status" value="1"/>
</dbReference>
<dbReference type="Pfam" id="PF00113">
    <property type="entry name" value="Enolase_C"/>
    <property type="match status" value="1"/>
</dbReference>
<feature type="domain" description="Enolase C-terminal TIM barrel" evidence="12">
    <location>
        <begin position="138"/>
        <end position="426"/>
    </location>
</feature>
<keyword evidence="15" id="KW-1185">Reference proteome</keyword>
<dbReference type="PRINTS" id="PR00148">
    <property type="entry name" value="ENOLASE"/>
</dbReference>
<comment type="subcellular location">
    <subcellularLocation>
        <location evidence="11">Cytoplasm</location>
    </subcellularLocation>
    <subcellularLocation>
        <location evidence="11">Secreted</location>
    </subcellularLocation>
    <subcellularLocation>
        <location evidence="11">Cell surface</location>
    </subcellularLocation>
    <text evidence="11">Fractions of enolase are present in both the cytoplasm and on the cell surface.</text>
</comment>
<dbReference type="InterPro" id="IPR020810">
    <property type="entry name" value="Enolase_C"/>
</dbReference>
<comment type="similarity">
    <text evidence="2 11">Belongs to the enolase family.</text>
</comment>
<proteinExistence type="inferred from homology"/>
<evidence type="ECO:0000256" key="10">
    <source>
        <dbReference type="ARBA" id="ARBA00048951"/>
    </source>
</evidence>
<dbReference type="PIRSF" id="PIRSF001400">
    <property type="entry name" value="Enolase"/>
    <property type="match status" value="1"/>
</dbReference>
<dbReference type="SMART" id="SM01192">
    <property type="entry name" value="Enolase_C"/>
    <property type="match status" value="1"/>
</dbReference>
<dbReference type="PANTHER" id="PTHR11902">
    <property type="entry name" value="ENOLASE"/>
    <property type="match status" value="1"/>
</dbReference>
<dbReference type="CDD" id="cd03313">
    <property type="entry name" value="enolase"/>
    <property type="match status" value="1"/>
</dbReference>
<dbReference type="SFLD" id="SFLDF00002">
    <property type="entry name" value="enolase"/>
    <property type="match status" value="1"/>
</dbReference>
<evidence type="ECO:0000256" key="2">
    <source>
        <dbReference type="ARBA" id="ARBA00009604"/>
    </source>
</evidence>
<name>A0ABU3X8K9_9BACI</name>
<dbReference type="PROSITE" id="PS00164">
    <property type="entry name" value="ENOLASE"/>
    <property type="match status" value="1"/>
</dbReference>
<feature type="binding site" evidence="11">
    <location>
        <position position="313"/>
    </location>
    <ligand>
        <name>Mg(2+)</name>
        <dbReference type="ChEBI" id="CHEBI:18420"/>
    </ligand>
</feature>
<evidence type="ECO:0000313" key="14">
    <source>
        <dbReference type="EMBL" id="MDV2684204.1"/>
    </source>
</evidence>
<comment type="caution">
    <text evidence="14">The sequence shown here is derived from an EMBL/GenBank/DDBJ whole genome shotgun (WGS) entry which is preliminary data.</text>
</comment>
<evidence type="ECO:0000256" key="5">
    <source>
        <dbReference type="ARBA" id="ARBA00022525"/>
    </source>
</evidence>
<feature type="binding site" evidence="11">
    <location>
        <position position="286"/>
    </location>
    <ligand>
        <name>Mg(2+)</name>
        <dbReference type="ChEBI" id="CHEBI:18420"/>
    </ligand>
</feature>
<evidence type="ECO:0000256" key="4">
    <source>
        <dbReference type="ARBA" id="ARBA00017068"/>
    </source>
</evidence>
<dbReference type="InterPro" id="IPR020809">
    <property type="entry name" value="Enolase_CS"/>
</dbReference>
<gene>
    <name evidence="11 14" type="primary">eno</name>
    <name evidence="14" type="ORF">RYX56_07470</name>
</gene>
<comment type="pathway">
    <text evidence="1 11">Carbohydrate degradation; glycolysis; pyruvate from D-glyceraldehyde 3-phosphate: step 4/5.</text>
</comment>
<accession>A0ABU3X8K9</accession>
<dbReference type="RefSeq" id="WP_047973494.1">
    <property type="nucleotide sequence ID" value="NZ_JAWJBA010000002.1"/>
</dbReference>
<dbReference type="Gene3D" id="3.20.20.120">
    <property type="entry name" value="Enolase-like C-terminal domain"/>
    <property type="match status" value="1"/>
</dbReference>
<evidence type="ECO:0000256" key="3">
    <source>
        <dbReference type="ARBA" id="ARBA00012058"/>
    </source>
</evidence>
<dbReference type="NCBIfam" id="TIGR01060">
    <property type="entry name" value="eno"/>
    <property type="match status" value="1"/>
</dbReference>
<evidence type="ECO:0000256" key="6">
    <source>
        <dbReference type="ARBA" id="ARBA00022723"/>
    </source>
</evidence>
<evidence type="ECO:0000256" key="9">
    <source>
        <dbReference type="ARBA" id="ARBA00023239"/>
    </source>
</evidence>
<dbReference type="InterPro" id="IPR029017">
    <property type="entry name" value="Enolase-like_N"/>
</dbReference>
<evidence type="ECO:0000256" key="7">
    <source>
        <dbReference type="ARBA" id="ARBA00022842"/>
    </source>
</evidence>
<feature type="binding site" evidence="11">
    <location>
        <position position="389"/>
    </location>
    <ligand>
        <name>(2R)-2-phosphoglycerate</name>
        <dbReference type="ChEBI" id="CHEBI:58289"/>
    </ligand>
</feature>
<evidence type="ECO:0000256" key="8">
    <source>
        <dbReference type="ARBA" id="ARBA00023152"/>
    </source>
</evidence>
<protein>
    <recommendedName>
        <fullName evidence="4 11">Enolase</fullName>
        <ecNumber evidence="3 11">4.2.1.11</ecNumber>
    </recommendedName>
    <alternativeName>
        <fullName evidence="11">2-phospho-D-glycerate hydro-lyase</fullName>
    </alternativeName>
    <alternativeName>
        <fullName evidence="11">2-phosphoglycerate dehydratase</fullName>
    </alternativeName>
</protein>
<evidence type="ECO:0000259" key="12">
    <source>
        <dbReference type="SMART" id="SM01192"/>
    </source>
</evidence>
<keyword evidence="11" id="KW-0963">Cytoplasm</keyword>
<reference evidence="14 15" key="1">
    <citation type="submission" date="2023-10" db="EMBL/GenBank/DDBJ databases">
        <title>Screening of Alkalihalobacillus lindianensis BZ-TG-R113 and Its Alleviation of Salt Stress on Rapeseed Growth.</title>
        <authorList>
            <person name="Zhao B."/>
            <person name="Guo T."/>
        </authorList>
    </citation>
    <scope>NUCLEOTIDE SEQUENCE [LARGE SCALE GENOMIC DNA]</scope>
    <source>
        <strain evidence="14 15">BZ-TG-R113</strain>
    </source>
</reference>
<comment type="catalytic activity">
    <reaction evidence="10">
        <text>(2R)-2-phosphoglycerate = phosphoenolpyruvate + H2O</text>
        <dbReference type="Rhea" id="RHEA:10164"/>
        <dbReference type="ChEBI" id="CHEBI:15377"/>
        <dbReference type="ChEBI" id="CHEBI:58289"/>
        <dbReference type="ChEBI" id="CHEBI:58702"/>
        <dbReference type="EC" id="4.2.1.11"/>
    </reaction>
    <physiologicalReaction direction="left-to-right" evidence="10">
        <dbReference type="Rhea" id="RHEA:10165"/>
    </physiologicalReaction>
</comment>
<feature type="binding site" evidence="11">
    <location>
        <position position="367"/>
    </location>
    <ligand>
        <name>(2R)-2-phosphoglycerate</name>
        <dbReference type="ChEBI" id="CHEBI:58289"/>
    </ligand>
</feature>
<sequence length="429" mass="46072">MTMITDVYAREVLDSRGNPTVEVEVYLESGAMGRALVPSGASTGEYEAVELRDGGERYMGKGVLQAVENVNDVIAPELIGIDALDQLGIDQLMIELDGTENKSKLGANAILGVSMAVAHAAAEALGVPLYVYLGGFNAKQLPVPMMNIINGGEHADNNVDIQEFMVMPIGAADFKEAVRMGAEIFHNLKAVLKGKGYNTAVGDEGGFAPNLSSNEEALSTIIEAIEKAGYKPGEEVVLAMDVAASEIFNKEDGKYHLAGEGKVLSSEEMVTFYEELVSKYPIISIEDGLDENDWDGFKLLTDRLGDKVQLVGDDLFVTNTTKLSEGIEKGIGNSILIKVNQIGTLTETFEAIEMAKRAGYTAVISHRSGETEDATIADIAVATNAGQIKTGAPSRTDRVAKYNQLLRIEDELANVAQYSGRSAFYNLKQ</sequence>
<evidence type="ECO:0000259" key="13">
    <source>
        <dbReference type="SMART" id="SM01193"/>
    </source>
</evidence>